<dbReference type="GO" id="GO:0006351">
    <property type="term" value="P:DNA-templated transcription"/>
    <property type="evidence" value="ECO:0007669"/>
    <property type="project" value="InterPro"/>
</dbReference>
<dbReference type="Pfam" id="PF00172">
    <property type="entry name" value="Zn_clus"/>
    <property type="match status" value="1"/>
</dbReference>
<dbReference type="OrthoDB" id="4456959at2759"/>
<keyword evidence="6" id="KW-1185">Reference proteome</keyword>
<dbReference type="PROSITE" id="PS00463">
    <property type="entry name" value="ZN2_CY6_FUNGAL_1"/>
    <property type="match status" value="1"/>
</dbReference>
<sequence>MSSSEDEDIRPEETHENEGRRKKRPRACDLCRRRKVRCNGPETPSRECTSCVKAKIPCTYVEESKRRVPTRKYIASLEDRITELHDVLRQLCPDDKLYDEWVKSLTGSTAGKLTDPSYLVRDSSTSSDLGREVLEGWAYAIRSVNDDVAPPQQDDEPHVVASSLDTNRFFGKSSGEMLIREAICMKTKLVGEEQYPQQILRKRREEFWVLRPWERRFEIGPPRRYTFPGPDLAKELLDLFFERLNLHLPLLHRPSFERSVRDGLHYTNEGFAAVYLLVCAVGARFSNDPRVRVDGVESYLSAGWKWFNQVEIGKTSLLSLPSLYDLQQSCLVVLFLQSSSAPQAVWTMVGIALRLAQDVGVHRRRSSQPTAENELWKRAFWFLICIDRLTSVSVGRPCAIQEHDFDLDMPVECDDEYWEHPDPEQRFKQPPNKPCTVTGFVLFLRLMLIMSCCVRGIYSLSKTNEWFGLVGQQWKSRIVMELDSSLNKWLNSVPDYLTWDPDRENINYFNISAELHATYHHIRILIHRPFISSRIKPSPFPFPSLSICAHSARACVRIADAQRRKYTAMGPPPPVQIAVFTSGIVLLLNMWIGRHSGSSPSQNADDMVYVSQALKALKKSEERWQQAGKFWDLLSELSAMGEGSHTRQEVSSAVDVASPICSLSPGFLEAEETSPPLSRAPGGMVPDEYPSLSDLLYRNGQHDAVAATSNKSSDLSYDFSSLENPQQNTESYESVSLSQPLPQVAQGSAQDVASVPPSFPSFDTSLGTLGSSDVQNTSIADDFMAFLSRSNARSTDQLHSESFERPESGNAMGMWSNAPTGFGLDDWDMYLTNMNESSCEQSSSWRTSEL</sequence>
<gene>
    <name evidence="5" type="ORF">AAE3_LOCUS12217</name>
</gene>
<protein>
    <recommendedName>
        <fullName evidence="4">Zn(2)-C6 fungal-type domain-containing protein</fullName>
    </recommendedName>
</protein>
<dbReference type="SMART" id="SM00066">
    <property type="entry name" value="GAL4"/>
    <property type="match status" value="1"/>
</dbReference>
<dbReference type="Gene3D" id="4.10.240.10">
    <property type="entry name" value="Zn(2)-C6 fungal-type DNA-binding domain"/>
    <property type="match status" value="1"/>
</dbReference>
<dbReference type="AlphaFoldDB" id="A0A8S0WI05"/>
<evidence type="ECO:0000259" key="4">
    <source>
        <dbReference type="PROSITE" id="PS50048"/>
    </source>
</evidence>
<dbReference type="PROSITE" id="PS50048">
    <property type="entry name" value="ZN2_CY6_FUNGAL_2"/>
    <property type="match status" value="1"/>
</dbReference>
<organism evidence="5 6">
    <name type="scientific">Cyclocybe aegerita</name>
    <name type="common">Black poplar mushroom</name>
    <name type="synonym">Agrocybe aegerita</name>
    <dbReference type="NCBI Taxonomy" id="1973307"/>
    <lineage>
        <taxon>Eukaryota</taxon>
        <taxon>Fungi</taxon>
        <taxon>Dikarya</taxon>
        <taxon>Basidiomycota</taxon>
        <taxon>Agaricomycotina</taxon>
        <taxon>Agaricomycetes</taxon>
        <taxon>Agaricomycetidae</taxon>
        <taxon>Agaricales</taxon>
        <taxon>Agaricineae</taxon>
        <taxon>Bolbitiaceae</taxon>
        <taxon>Cyclocybe</taxon>
    </lineage>
</organism>
<evidence type="ECO:0000313" key="5">
    <source>
        <dbReference type="EMBL" id="CAA7269970.1"/>
    </source>
</evidence>
<evidence type="ECO:0000256" key="1">
    <source>
        <dbReference type="ARBA" id="ARBA00022723"/>
    </source>
</evidence>
<feature type="region of interest" description="Disordered" evidence="3">
    <location>
        <begin position="1"/>
        <end position="24"/>
    </location>
</feature>
<dbReference type="CDD" id="cd00067">
    <property type="entry name" value="GAL4"/>
    <property type="match status" value="1"/>
</dbReference>
<dbReference type="EMBL" id="CACVBS010000083">
    <property type="protein sequence ID" value="CAA7269970.1"/>
    <property type="molecule type" value="Genomic_DNA"/>
</dbReference>
<dbReference type="Proteomes" id="UP000467700">
    <property type="component" value="Unassembled WGS sequence"/>
</dbReference>
<dbReference type="GO" id="GO:0003677">
    <property type="term" value="F:DNA binding"/>
    <property type="evidence" value="ECO:0007669"/>
    <property type="project" value="InterPro"/>
</dbReference>
<evidence type="ECO:0000313" key="6">
    <source>
        <dbReference type="Proteomes" id="UP000467700"/>
    </source>
</evidence>
<dbReference type="PANTHER" id="PTHR46910:SF38">
    <property type="entry name" value="ZN(2)-C6 FUNGAL-TYPE DOMAIN-CONTAINING PROTEIN"/>
    <property type="match status" value="1"/>
</dbReference>
<reference evidence="5 6" key="1">
    <citation type="submission" date="2020-01" db="EMBL/GenBank/DDBJ databases">
        <authorList>
            <person name="Gupta K D."/>
        </authorList>
    </citation>
    <scope>NUCLEOTIDE SEQUENCE [LARGE SCALE GENOMIC DNA]</scope>
</reference>
<accession>A0A8S0WI05</accession>
<dbReference type="Pfam" id="PF04082">
    <property type="entry name" value="Fungal_trans"/>
    <property type="match status" value="1"/>
</dbReference>
<dbReference type="SMART" id="SM00906">
    <property type="entry name" value="Fungal_trans"/>
    <property type="match status" value="1"/>
</dbReference>
<dbReference type="InterPro" id="IPR036864">
    <property type="entry name" value="Zn2-C6_fun-type_DNA-bd_sf"/>
</dbReference>
<comment type="caution">
    <text evidence="5">The sequence shown here is derived from an EMBL/GenBank/DDBJ whole genome shotgun (WGS) entry which is preliminary data.</text>
</comment>
<evidence type="ECO:0000256" key="3">
    <source>
        <dbReference type="SAM" id="MobiDB-lite"/>
    </source>
</evidence>
<dbReference type="GO" id="GO:0008270">
    <property type="term" value="F:zinc ion binding"/>
    <property type="evidence" value="ECO:0007669"/>
    <property type="project" value="InterPro"/>
</dbReference>
<dbReference type="InterPro" id="IPR007219">
    <property type="entry name" value="XnlR_reg_dom"/>
</dbReference>
<keyword evidence="2" id="KW-0539">Nucleus</keyword>
<dbReference type="InterPro" id="IPR001138">
    <property type="entry name" value="Zn2Cys6_DnaBD"/>
</dbReference>
<keyword evidence="1" id="KW-0479">Metal-binding</keyword>
<feature type="compositionally biased region" description="Acidic residues" evidence="3">
    <location>
        <begin position="1"/>
        <end position="10"/>
    </location>
</feature>
<dbReference type="GO" id="GO:0000981">
    <property type="term" value="F:DNA-binding transcription factor activity, RNA polymerase II-specific"/>
    <property type="evidence" value="ECO:0007669"/>
    <property type="project" value="InterPro"/>
</dbReference>
<feature type="domain" description="Zn(2)-C6 fungal-type" evidence="4">
    <location>
        <begin position="27"/>
        <end position="60"/>
    </location>
</feature>
<dbReference type="SUPFAM" id="SSF57701">
    <property type="entry name" value="Zn2/Cys6 DNA-binding domain"/>
    <property type="match status" value="1"/>
</dbReference>
<proteinExistence type="predicted"/>
<dbReference type="PANTHER" id="PTHR46910">
    <property type="entry name" value="TRANSCRIPTION FACTOR PDR1"/>
    <property type="match status" value="1"/>
</dbReference>
<name>A0A8S0WI05_CYCAE</name>
<feature type="region of interest" description="Disordered" evidence="3">
    <location>
        <begin position="707"/>
        <end position="734"/>
    </location>
</feature>
<dbReference type="CDD" id="cd12148">
    <property type="entry name" value="fungal_TF_MHR"/>
    <property type="match status" value="1"/>
</dbReference>
<evidence type="ECO:0000256" key="2">
    <source>
        <dbReference type="ARBA" id="ARBA00023242"/>
    </source>
</evidence>
<dbReference type="InterPro" id="IPR050987">
    <property type="entry name" value="AtrR-like"/>
</dbReference>